<organism evidence="2 3">
    <name type="scientific">Panagrolaimus davidi</name>
    <dbReference type="NCBI Taxonomy" id="227884"/>
    <lineage>
        <taxon>Eukaryota</taxon>
        <taxon>Metazoa</taxon>
        <taxon>Ecdysozoa</taxon>
        <taxon>Nematoda</taxon>
        <taxon>Chromadorea</taxon>
        <taxon>Rhabditida</taxon>
        <taxon>Tylenchina</taxon>
        <taxon>Panagrolaimomorpha</taxon>
        <taxon>Panagrolaimoidea</taxon>
        <taxon>Panagrolaimidae</taxon>
        <taxon>Panagrolaimus</taxon>
    </lineage>
</organism>
<protein>
    <submittedName>
        <fullName evidence="3">Uncharacterized protein</fullName>
    </submittedName>
</protein>
<accession>A0A914QG35</accession>
<dbReference type="WBParaSite" id="PDA_v2.g30944.t1">
    <property type="protein sequence ID" value="PDA_v2.g30944.t1"/>
    <property type="gene ID" value="PDA_v2.g30944"/>
</dbReference>
<dbReference type="AlphaFoldDB" id="A0A914QG35"/>
<feature type="signal peptide" evidence="1">
    <location>
        <begin position="1"/>
        <end position="17"/>
    </location>
</feature>
<dbReference type="Proteomes" id="UP000887578">
    <property type="component" value="Unplaced"/>
</dbReference>
<keyword evidence="1" id="KW-0732">Signal</keyword>
<keyword evidence="2" id="KW-1185">Reference proteome</keyword>
<feature type="chain" id="PRO_5037401875" evidence="1">
    <location>
        <begin position="18"/>
        <end position="192"/>
    </location>
</feature>
<sequence>MFLTVILLSFFVNSIFGSQVLICRGIDYKGIITDPNDDDIILTYKYKIDVSYVEQKLINNLHISEISTSSTANIAYISTALNYDYGIPIGSAQSINLTGGIDIQTFNTAFSLDNLFQHASGDFTTIQTIGITLYVNNGTLFDGNTGNYMNKSNSLNYIYDCGWDGFNCSDTVRCNKIDYIEIMDEVDGKCYE</sequence>
<evidence type="ECO:0000256" key="1">
    <source>
        <dbReference type="SAM" id="SignalP"/>
    </source>
</evidence>
<evidence type="ECO:0000313" key="3">
    <source>
        <dbReference type="WBParaSite" id="PDA_v2.g30944.t1"/>
    </source>
</evidence>
<name>A0A914QG35_9BILA</name>
<proteinExistence type="predicted"/>
<reference evidence="3" key="1">
    <citation type="submission" date="2022-11" db="UniProtKB">
        <authorList>
            <consortium name="WormBaseParasite"/>
        </authorList>
    </citation>
    <scope>IDENTIFICATION</scope>
</reference>
<evidence type="ECO:0000313" key="2">
    <source>
        <dbReference type="Proteomes" id="UP000887578"/>
    </source>
</evidence>